<name>E1X198_HALMS</name>
<dbReference type="RefSeq" id="WP_014244270.1">
    <property type="nucleotide sequence ID" value="NC_016620.1"/>
</dbReference>
<dbReference type="AlphaFoldDB" id="E1X198"/>
<protein>
    <submittedName>
        <fullName evidence="2">Exported protein</fullName>
    </submittedName>
</protein>
<dbReference type="HOGENOM" id="CLU_705494_0_0_7"/>
<accession>E1X198</accession>
<gene>
    <name evidence="2" type="ordered locus">BMS_1646</name>
</gene>
<dbReference type="PATRIC" id="fig|862908.3.peg.1567"/>
<evidence type="ECO:0000313" key="2">
    <source>
        <dbReference type="EMBL" id="CBW26489.1"/>
    </source>
</evidence>
<sequence>MKWISSAIVLILWQNTFAANGLINGTDAEVINKKSYQLELEARSWSSSTRVDADGEEVEFGEDEGFSKLEADLLFRYGFSEQLELRGGALFRQVKSTDLEATKSGAESVRIGAKYAFKPLGNWQYAVDLQYSATLYENTDYTNTSEIPEGEMILGDAGNSYHVMGILSYKSRTGNSLNGSFAYVGAPNSLSSELFYDVNAKLAWKSFALFAGLEGVKSLKNDPYTDEPENKPPQGLGESYLYNSVNRSYTKPYVGAYKSFGRVRVGIRGAQVISGISTDKGTEVALNLAWNSRGETRSDRKLSKFKEYDLEASVIKVSPRGKFLKIDKGISQDVEKGQLFDIYKTDYFGGNDLVAQGRVYELGADWAIIKLAKKFKKMTIKSGFTARGLSN</sequence>
<reference evidence="3" key="1">
    <citation type="journal article" date="2013" name="ISME J.">
        <title>A small predatory core genome in the divergent marine Bacteriovorax marinus SJ and the terrestrial Bdellovibrio bacteriovorus.</title>
        <authorList>
            <person name="Crossman L.C."/>
            <person name="Chen H."/>
            <person name="Cerdeno-Tarraga A.M."/>
            <person name="Brooks K."/>
            <person name="Quail M.A."/>
            <person name="Pineiro S.A."/>
            <person name="Hobley L."/>
            <person name="Sockett R.E."/>
            <person name="Bentley S.D."/>
            <person name="Parkhill J."/>
            <person name="Williams H.N."/>
            <person name="Stine O.C."/>
        </authorList>
    </citation>
    <scope>NUCLEOTIDE SEQUENCE [LARGE SCALE GENOMIC DNA]</scope>
    <source>
        <strain evidence="3">ATCC BAA-682 / DSM 15412 / SJ</strain>
    </source>
</reference>
<proteinExistence type="predicted"/>
<organism evidence="2 3">
    <name type="scientific">Halobacteriovorax marinus (strain ATCC BAA-682 / DSM 15412 / SJ)</name>
    <name type="common">Bacteriovorax marinus</name>
    <dbReference type="NCBI Taxonomy" id="862908"/>
    <lineage>
        <taxon>Bacteria</taxon>
        <taxon>Pseudomonadati</taxon>
        <taxon>Bdellovibrionota</taxon>
        <taxon>Bacteriovoracia</taxon>
        <taxon>Bacteriovoracales</taxon>
        <taxon>Halobacteriovoraceae</taxon>
        <taxon>Halobacteriovorax</taxon>
    </lineage>
</organism>
<dbReference type="STRING" id="862908.BMS_1646"/>
<dbReference type="Proteomes" id="UP000008963">
    <property type="component" value="Chromosome"/>
</dbReference>
<dbReference type="EMBL" id="FQ312005">
    <property type="protein sequence ID" value="CBW26489.1"/>
    <property type="molecule type" value="Genomic_DNA"/>
</dbReference>
<evidence type="ECO:0000313" key="3">
    <source>
        <dbReference type="Proteomes" id="UP000008963"/>
    </source>
</evidence>
<feature type="chain" id="PRO_5003154374" evidence="1">
    <location>
        <begin position="19"/>
        <end position="391"/>
    </location>
</feature>
<keyword evidence="3" id="KW-1185">Reference proteome</keyword>
<feature type="signal peptide" evidence="1">
    <location>
        <begin position="1"/>
        <end position="18"/>
    </location>
</feature>
<dbReference type="OrthoDB" id="5288957at2"/>
<evidence type="ECO:0000256" key="1">
    <source>
        <dbReference type="SAM" id="SignalP"/>
    </source>
</evidence>
<dbReference type="KEGG" id="bmx:BMS_1646"/>
<keyword evidence="1" id="KW-0732">Signal</keyword>